<evidence type="ECO:0000313" key="5">
    <source>
        <dbReference type="EMBL" id="KAH9329798.1"/>
    </source>
</evidence>
<dbReference type="Pfam" id="PF14619">
    <property type="entry name" value="SnAC"/>
    <property type="match status" value="1"/>
</dbReference>
<feature type="region of interest" description="Disordered" evidence="3">
    <location>
        <begin position="15"/>
        <end position="40"/>
    </location>
</feature>
<feature type="compositionally biased region" description="Low complexity" evidence="3">
    <location>
        <begin position="344"/>
        <end position="355"/>
    </location>
</feature>
<dbReference type="AlphaFoldDB" id="A0AA38GVI0"/>
<evidence type="ECO:0000259" key="4">
    <source>
        <dbReference type="SMART" id="SM01314"/>
    </source>
</evidence>
<keyword evidence="6" id="KW-1185">Reference proteome</keyword>
<evidence type="ECO:0000256" key="2">
    <source>
        <dbReference type="ARBA" id="ARBA00023242"/>
    </source>
</evidence>
<dbReference type="PANTHER" id="PTHR10799">
    <property type="entry name" value="SNF2/RAD54 HELICASE FAMILY"/>
    <property type="match status" value="1"/>
</dbReference>
<evidence type="ECO:0000313" key="6">
    <source>
        <dbReference type="Proteomes" id="UP000824469"/>
    </source>
</evidence>
<feature type="region of interest" description="Disordered" evidence="3">
    <location>
        <begin position="336"/>
        <end position="359"/>
    </location>
</feature>
<accession>A0AA38GVI0</accession>
<dbReference type="Gene3D" id="3.40.50.300">
    <property type="entry name" value="P-loop containing nucleotide triphosphate hydrolases"/>
    <property type="match status" value="1"/>
</dbReference>
<dbReference type="InterPro" id="IPR029295">
    <property type="entry name" value="SnAC"/>
</dbReference>
<dbReference type="SMART" id="SM01314">
    <property type="entry name" value="SnAC"/>
    <property type="match status" value="1"/>
</dbReference>
<feature type="region of interest" description="Disordered" evidence="3">
    <location>
        <begin position="262"/>
        <end position="315"/>
    </location>
</feature>
<sequence length="567" mass="62484">MFSYSRKIHKKEKFTVDPIEPLKSSMNDPSQPPLQEHSSMSFPVAEFSHNEQDVVLHQAPENASVDLQAQARAHRIGQKRDVLVLRLETVHTVEEQVRAAAEHKLGVANQSITAGFFDNNTSPEDRRVYLEELLRGSKKEEDGLVLDDEALNYLLARSESEIDIFEAVDSTRRQKEQEEWLRCIKGKGGEEEMEMPPRLVGEEELKPFIMAMQAYDNANPGGKKRSSSVLDTQHYGRGKRAREVRSYGDQLTEEEFERLCQAGVPDSPKNNDLGKDVRKTKSAVKSGPTIGANEPMPAKRGRGRPRRITGPSLLPKDSGICSTDCRSSGILVSASAKEIDNHPKSSSSNPVSLSVKESHDHPTFFSSHLKVQGNENIETEVRLAETDVENVAVFAEKSEIANIATEADIQANGSIDKEIENSNVGDSNESKNMLMCNVATEHVLGKQDKHKESMKIDSDIHKQMEGPILLAPNDMQVIDGAPSNSETSVLDVSKAYLITDKGKESAECKEGTAGSILNKTGSACPEPNHPANLVSLRADIGICAEEQVEEPIIDPEPVATDRSIQYN</sequence>
<reference evidence="5 6" key="1">
    <citation type="journal article" date="2021" name="Nat. Plants">
        <title>The Taxus genome provides insights into paclitaxel biosynthesis.</title>
        <authorList>
            <person name="Xiong X."/>
            <person name="Gou J."/>
            <person name="Liao Q."/>
            <person name="Li Y."/>
            <person name="Zhou Q."/>
            <person name="Bi G."/>
            <person name="Li C."/>
            <person name="Du R."/>
            <person name="Wang X."/>
            <person name="Sun T."/>
            <person name="Guo L."/>
            <person name="Liang H."/>
            <person name="Lu P."/>
            <person name="Wu Y."/>
            <person name="Zhang Z."/>
            <person name="Ro D.K."/>
            <person name="Shang Y."/>
            <person name="Huang S."/>
            <person name="Yan J."/>
        </authorList>
    </citation>
    <scope>NUCLEOTIDE SEQUENCE [LARGE SCALE GENOMIC DNA]</scope>
    <source>
        <strain evidence="5">Ta-2019</strain>
    </source>
</reference>
<dbReference type="InterPro" id="IPR027417">
    <property type="entry name" value="P-loop_NTPase"/>
</dbReference>
<comment type="subcellular location">
    <subcellularLocation>
        <location evidence="1">Nucleus</location>
    </subcellularLocation>
</comment>
<keyword evidence="2" id="KW-0539">Nucleus</keyword>
<evidence type="ECO:0000256" key="3">
    <source>
        <dbReference type="SAM" id="MobiDB-lite"/>
    </source>
</evidence>
<evidence type="ECO:0000256" key="1">
    <source>
        <dbReference type="ARBA" id="ARBA00004123"/>
    </source>
</evidence>
<dbReference type="SUPFAM" id="SSF52540">
    <property type="entry name" value="P-loop containing nucleoside triphosphate hydrolases"/>
    <property type="match status" value="1"/>
</dbReference>
<dbReference type="EMBL" id="JAHRHJ020000001">
    <property type="protein sequence ID" value="KAH9329798.1"/>
    <property type="molecule type" value="Genomic_DNA"/>
</dbReference>
<protein>
    <recommendedName>
        <fullName evidence="4">Snf2 ATP coupling domain-containing protein</fullName>
    </recommendedName>
</protein>
<dbReference type="Proteomes" id="UP000824469">
    <property type="component" value="Unassembled WGS sequence"/>
</dbReference>
<gene>
    <name evidence="5" type="ORF">KI387_001906</name>
</gene>
<feature type="region of interest" description="Disordered" evidence="3">
    <location>
        <begin position="218"/>
        <end position="245"/>
    </location>
</feature>
<dbReference type="GO" id="GO:0042393">
    <property type="term" value="F:histone binding"/>
    <property type="evidence" value="ECO:0007669"/>
    <property type="project" value="InterPro"/>
</dbReference>
<name>A0AA38GVI0_TAXCH</name>
<feature type="domain" description="Snf2 ATP coupling" evidence="4">
    <location>
        <begin position="170"/>
        <end position="257"/>
    </location>
</feature>
<dbReference type="GO" id="GO:0005634">
    <property type="term" value="C:nucleus"/>
    <property type="evidence" value="ECO:0007669"/>
    <property type="project" value="UniProtKB-SubCell"/>
</dbReference>
<organism evidence="5 6">
    <name type="scientific">Taxus chinensis</name>
    <name type="common">Chinese yew</name>
    <name type="synonym">Taxus wallichiana var. chinensis</name>
    <dbReference type="NCBI Taxonomy" id="29808"/>
    <lineage>
        <taxon>Eukaryota</taxon>
        <taxon>Viridiplantae</taxon>
        <taxon>Streptophyta</taxon>
        <taxon>Embryophyta</taxon>
        <taxon>Tracheophyta</taxon>
        <taxon>Spermatophyta</taxon>
        <taxon>Pinopsida</taxon>
        <taxon>Pinidae</taxon>
        <taxon>Conifers II</taxon>
        <taxon>Cupressales</taxon>
        <taxon>Taxaceae</taxon>
        <taxon>Taxus</taxon>
    </lineage>
</organism>
<proteinExistence type="predicted"/>
<comment type="caution">
    <text evidence="5">The sequence shown here is derived from an EMBL/GenBank/DDBJ whole genome shotgun (WGS) entry which is preliminary data.</text>
</comment>